<dbReference type="GO" id="GO:0016787">
    <property type="term" value="F:hydrolase activity"/>
    <property type="evidence" value="ECO:0007669"/>
    <property type="project" value="UniProtKB-KW"/>
</dbReference>
<dbReference type="SUPFAM" id="SSF53474">
    <property type="entry name" value="alpha/beta-Hydrolases"/>
    <property type="match status" value="1"/>
</dbReference>
<dbReference type="Gene3D" id="3.40.50.1820">
    <property type="entry name" value="alpha/beta hydrolase"/>
    <property type="match status" value="1"/>
</dbReference>
<accession>A0A9D2IAN8</accession>
<dbReference type="Pfam" id="PF00756">
    <property type="entry name" value="Esterase"/>
    <property type="match status" value="1"/>
</dbReference>
<reference evidence="1" key="2">
    <citation type="submission" date="2021-04" db="EMBL/GenBank/DDBJ databases">
        <authorList>
            <person name="Gilroy R."/>
        </authorList>
    </citation>
    <scope>NUCLEOTIDE SEQUENCE</scope>
    <source>
        <strain evidence="1">CHK179-7159</strain>
    </source>
</reference>
<dbReference type="AlphaFoldDB" id="A0A9D2IAN8"/>
<dbReference type="InterPro" id="IPR029058">
    <property type="entry name" value="AB_hydrolase_fold"/>
</dbReference>
<keyword evidence="1" id="KW-0378">Hydrolase</keyword>
<organism evidence="1 2">
    <name type="scientific">Candidatus Eisenbergiella merdipullorum</name>
    <dbReference type="NCBI Taxonomy" id="2838553"/>
    <lineage>
        <taxon>Bacteria</taxon>
        <taxon>Bacillati</taxon>
        <taxon>Bacillota</taxon>
        <taxon>Clostridia</taxon>
        <taxon>Lachnospirales</taxon>
        <taxon>Lachnospiraceae</taxon>
        <taxon>Eisenbergiella</taxon>
    </lineage>
</organism>
<sequence>MKRIVRKEKGLTLTCLLPEGQEERDRSGAADFRPGLIYFHGGQDGLRLPEELLEAADTACICISGEDWNRDLTPWPAEKVFKKGEDFGGKADAYLSFLTEKIIPHMEETLSLIPRFRALAGVSLAGLFSVYAAYRTDLFDRIASISGSLWYDEFLPYLRTHRPSGRLKRAYFSLGDRERKTGNCRMARVEDCTLETVELLREELGDIGRERVFFEYNPGNHFADPEERMEKAFRWLLREE</sequence>
<proteinExistence type="predicted"/>
<protein>
    <submittedName>
        <fullName evidence="1">Alpha/beta hydrolase</fullName>
    </submittedName>
</protein>
<comment type="caution">
    <text evidence="1">The sequence shown here is derived from an EMBL/GenBank/DDBJ whole genome shotgun (WGS) entry which is preliminary data.</text>
</comment>
<evidence type="ECO:0000313" key="2">
    <source>
        <dbReference type="Proteomes" id="UP000886858"/>
    </source>
</evidence>
<dbReference type="EMBL" id="DWYY01000202">
    <property type="protein sequence ID" value="HJA94778.1"/>
    <property type="molecule type" value="Genomic_DNA"/>
</dbReference>
<dbReference type="PANTHER" id="PTHR48098:SF6">
    <property type="entry name" value="FERRI-BACILLIBACTIN ESTERASE BESA"/>
    <property type="match status" value="1"/>
</dbReference>
<name>A0A9D2IAN8_9FIRM</name>
<dbReference type="Proteomes" id="UP000886858">
    <property type="component" value="Unassembled WGS sequence"/>
</dbReference>
<reference evidence="1" key="1">
    <citation type="journal article" date="2021" name="PeerJ">
        <title>Extensive microbial diversity within the chicken gut microbiome revealed by metagenomics and culture.</title>
        <authorList>
            <person name="Gilroy R."/>
            <person name="Ravi A."/>
            <person name="Getino M."/>
            <person name="Pursley I."/>
            <person name="Horton D.L."/>
            <person name="Alikhan N.F."/>
            <person name="Baker D."/>
            <person name="Gharbi K."/>
            <person name="Hall N."/>
            <person name="Watson M."/>
            <person name="Adriaenssens E.M."/>
            <person name="Foster-Nyarko E."/>
            <person name="Jarju S."/>
            <person name="Secka A."/>
            <person name="Antonio M."/>
            <person name="Oren A."/>
            <person name="Chaudhuri R.R."/>
            <person name="La Ragione R."/>
            <person name="Hildebrand F."/>
            <person name="Pallen M.J."/>
        </authorList>
    </citation>
    <scope>NUCLEOTIDE SEQUENCE</scope>
    <source>
        <strain evidence="1">CHK179-7159</strain>
    </source>
</reference>
<gene>
    <name evidence="1" type="ORF">H9717_16955</name>
</gene>
<dbReference type="InterPro" id="IPR000801">
    <property type="entry name" value="Esterase-like"/>
</dbReference>
<dbReference type="InterPro" id="IPR050583">
    <property type="entry name" value="Mycobacterial_A85_antigen"/>
</dbReference>
<dbReference type="PANTHER" id="PTHR48098">
    <property type="entry name" value="ENTEROCHELIN ESTERASE-RELATED"/>
    <property type="match status" value="1"/>
</dbReference>
<evidence type="ECO:0000313" key="1">
    <source>
        <dbReference type="EMBL" id="HJA94778.1"/>
    </source>
</evidence>